<dbReference type="PANTHER" id="PTHR39313">
    <property type="entry name" value="IM:7138239"/>
    <property type="match status" value="1"/>
</dbReference>
<evidence type="ECO:0000313" key="1">
    <source>
        <dbReference type="EMBL" id="CAH3183288.1"/>
    </source>
</evidence>
<gene>
    <name evidence="1" type="ORF">PLOB_00028195</name>
</gene>
<dbReference type="PANTHER" id="PTHR39313:SF1">
    <property type="entry name" value="IM:7138239"/>
    <property type="match status" value="1"/>
</dbReference>
<reference evidence="1 2" key="1">
    <citation type="submission" date="2022-05" db="EMBL/GenBank/DDBJ databases">
        <authorList>
            <consortium name="Genoscope - CEA"/>
            <person name="William W."/>
        </authorList>
    </citation>
    <scope>NUCLEOTIDE SEQUENCE [LARGE SCALE GENOMIC DNA]</scope>
</reference>
<keyword evidence="2" id="KW-1185">Reference proteome</keyword>
<protein>
    <submittedName>
        <fullName evidence="1">Uncharacterized protein</fullName>
    </submittedName>
</protein>
<proteinExistence type="predicted"/>
<organism evidence="1 2">
    <name type="scientific">Porites lobata</name>
    <dbReference type="NCBI Taxonomy" id="104759"/>
    <lineage>
        <taxon>Eukaryota</taxon>
        <taxon>Metazoa</taxon>
        <taxon>Cnidaria</taxon>
        <taxon>Anthozoa</taxon>
        <taxon>Hexacorallia</taxon>
        <taxon>Scleractinia</taxon>
        <taxon>Fungiina</taxon>
        <taxon>Poritidae</taxon>
        <taxon>Porites</taxon>
    </lineage>
</organism>
<sequence>SLPDSAVGLWLQQEKMVRRVCHREVAHMRDTRDKIRHALSYSRFVSSDPSKNANALQSAHCYGPVVLNSLQMKLLLLLSVKKKKTHLVPPINFSLKQVCLGTNLCIASPSEVTTIRNLNGLQDIISAMNCTCAPRERGCRRLSAEHVHFRGTKYETRIDVGQCI</sequence>
<name>A0ABN8S0P0_9CNID</name>
<dbReference type="Proteomes" id="UP001159405">
    <property type="component" value="Unassembled WGS sequence"/>
</dbReference>
<comment type="caution">
    <text evidence="1">The sequence shown here is derived from an EMBL/GenBank/DDBJ whole genome shotgun (WGS) entry which is preliminary data.</text>
</comment>
<feature type="non-terminal residue" evidence="1">
    <location>
        <position position="164"/>
    </location>
</feature>
<evidence type="ECO:0000313" key="2">
    <source>
        <dbReference type="Proteomes" id="UP001159405"/>
    </source>
</evidence>
<dbReference type="EMBL" id="CALNXK010000349">
    <property type="protein sequence ID" value="CAH3183288.1"/>
    <property type="molecule type" value="Genomic_DNA"/>
</dbReference>
<feature type="non-terminal residue" evidence="1">
    <location>
        <position position="1"/>
    </location>
</feature>
<accession>A0ABN8S0P0</accession>